<keyword evidence="2" id="KW-1185">Reference proteome</keyword>
<sequence length="195" mass="22237">MLKLHEPVPAELRTSEFALRPITAEDAAMDHDAVMETREHLRLWEQSSWPEDDFTVEANRADVLDLEQRHAAGRAYTYTVLDPLGTECLGCVYVFSTDATFLTRAAVTPVADDAWADVQAVIYFWARRSRMETGLDGRLLSALRTWFAEAWQLDRTVYVTNEQFTQQVGLIERTGLTRRFELVEPNKSGTYLAFG</sequence>
<dbReference type="SUPFAM" id="SSF55729">
    <property type="entry name" value="Acyl-CoA N-acyltransferases (Nat)"/>
    <property type="match status" value="1"/>
</dbReference>
<dbReference type="RefSeq" id="WP_377200485.1">
    <property type="nucleotide sequence ID" value="NZ_JBHUHF010000001.1"/>
</dbReference>
<reference evidence="2" key="1">
    <citation type="journal article" date="2019" name="Int. J. Syst. Evol. Microbiol.">
        <title>The Global Catalogue of Microorganisms (GCM) 10K type strain sequencing project: providing services to taxonomists for standard genome sequencing and annotation.</title>
        <authorList>
            <consortium name="The Broad Institute Genomics Platform"/>
            <consortium name="The Broad Institute Genome Sequencing Center for Infectious Disease"/>
            <person name="Wu L."/>
            <person name="Ma J."/>
        </authorList>
    </citation>
    <scope>NUCLEOTIDE SEQUENCE [LARGE SCALE GENOMIC DNA]</scope>
    <source>
        <strain evidence="2">CCM 7043</strain>
    </source>
</reference>
<evidence type="ECO:0000313" key="1">
    <source>
        <dbReference type="EMBL" id="MFD2028822.1"/>
    </source>
</evidence>
<dbReference type="EMBL" id="JBHUHF010000001">
    <property type="protein sequence ID" value="MFD2028822.1"/>
    <property type="molecule type" value="Genomic_DNA"/>
</dbReference>
<name>A0ABW4VF12_9MICO</name>
<organism evidence="1 2">
    <name type="scientific">Promicromonospora aerolata</name>
    <dbReference type="NCBI Taxonomy" id="195749"/>
    <lineage>
        <taxon>Bacteria</taxon>
        <taxon>Bacillati</taxon>
        <taxon>Actinomycetota</taxon>
        <taxon>Actinomycetes</taxon>
        <taxon>Micrococcales</taxon>
        <taxon>Promicromonosporaceae</taxon>
        <taxon>Promicromonospora</taxon>
    </lineage>
</organism>
<accession>A0ABW4VF12</accession>
<comment type="caution">
    <text evidence="1">The sequence shown here is derived from an EMBL/GenBank/DDBJ whole genome shotgun (WGS) entry which is preliminary data.</text>
</comment>
<gene>
    <name evidence="1" type="ORF">ACFSL2_25285</name>
</gene>
<proteinExistence type="predicted"/>
<dbReference type="Proteomes" id="UP001597338">
    <property type="component" value="Unassembled WGS sequence"/>
</dbReference>
<dbReference type="InterPro" id="IPR016181">
    <property type="entry name" value="Acyl_CoA_acyltransferase"/>
</dbReference>
<protein>
    <submittedName>
        <fullName evidence="1">N-acetyltransferase</fullName>
    </submittedName>
</protein>
<evidence type="ECO:0000313" key="2">
    <source>
        <dbReference type="Proteomes" id="UP001597338"/>
    </source>
</evidence>
<dbReference type="Gene3D" id="3.40.630.30">
    <property type="match status" value="1"/>
</dbReference>